<name>A0A4R1JMC1_9GAMM</name>
<dbReference type="AlphaFoldDB" id="A0A4R1JMC1"/>
<proteinExistence type="predicted"/>
<evidence type="ECO:0000256" key="1">
    <source>
        <dbReference type="SAM" id="MobiDB-lite"/>
    </source>
</evidence>
<dbReference type="EMBL" id="SMGD01000013">
    <property type="protein sequence ID" value="TCK52110.1"/>
    <property type="molecule type" value="Genomic_DNA"/>
</dbReference>
<evidence type="ECO:0000313" key="3">
    <source>
        <dbReference type="EMBL" id="TCK52110.1"/>
    </source>
</evidence>
<dbReference type="InterPro" id="IPR002545">
    <property type="entry name" value="CheW-lke_dom"/>
</dbReference>
<feature type="domain" description="CheW-like" evidence="2">
    <location>
        <begin position="156"/>
        <end position="289"/>
    </location>
</feature>
<dbReference type="SUPFAM" id="SSF50341">
    <property type="entry name" value="CheW-like"/>
    <property type="match status" value="1"/>
</dbReference>
<organism evidence="3 4">
    <name type="scientific">Celerinatantimonas diazotrophica</name>
    <dbReference type="NCBI Taxonomy" id="412034"/>
    <lineage>
        <taxon>Bacteria</taxon>
        <taxon>Pseudomonadati</taxon>
        <taxon>Pseudomonadota</taxon>
        <taxon>Gammaproteobacteria</taxon>
        <taxon>Celerinatantimonadaceae</taxon>
        <taxon>Celerinatantimonas</taxon>
    </lineage>
</organism>
<feature type="region of interest" description="Disordered" evidence="1">
    <location>
        <begin position="24"/>
        <end position="44"/>
    </location>
</feature>
<dbReference type="Pfam" id="PF01584">
    <property type="entry name" value="CheW"/>
    <property type="match status" value="1"/>
</dbReference>
<dbReference type="RefSeq" id="WP_224055006.1">
    <property type="nucleotide sequence ID" value="NZ_OU594967.1"/>
</dbReference>
<dbReference type="Proteomes" id="UP000295565">
    <property type="component" value="Unassembled WGS sequence"/>
</dbReference>
<accession>A0A4R1JMC1</accession>
<evidence type="ECO:0000313" key="4">
    <source>
        <dbReference type="Proteomes" id="UP000295565"/>
    </source>
</evidence>
<sequence>MSLKNDEALADYFMSLFADTPEENVKSVSGGLSTQAEEQTSQPLSLSLQASAKARAPVSLSQAVDAQKDLYHPRAKPLAQLLEQANESQNKPFAEPSVELPEILPVLPEELTPTVESVQPEVTEPEIVEQNLTQVEVETQSEPAEPQWHNIDVEAAFQALFFDVAGITYAVPLAELGGIHRITEITSLFGKPKWFAGIMAQREEKFNAVDMARWVMPNEQWDLDYQYLVMLTNSDWGLCCEHLKGTEWLNQDDVKWRQSPGKRPWLAGMIKKRMCALIHVSELVNLLDKGVDVDGR</sequence>
<dbReference type="SMART" id="SM00260">
    <property type="entry name" value="CheW"/>
    <property type="match status" value="1"/>
</dbReference>
<comment type="caution">
    <text evidence="3">The sequence shown here is derived from an EMBL/GenBank/DDBJ whole genome shotgun (WGS) entry which is preliminary data.</text>
</comment>
<dbReference type="GO" id="GO:0007165">
    <property type="term" value="P:signal transduction"/>
    <property type="evidence" value="ECO:0007669"/>
    <property type="project" value="InterPro"/>
</dbReference>
<gene>
    <name evidence="3" type="ORF">EV690_2218</name>
</gene>
<protein>
    <submittedName>
        <fullName evidence="3">Purine-binding chemotaxis protein CheW</fullName>
    </submittedName>
</protein>
<dbReference type="PIRSF" id="PIRSF020479">
    <property type="entry name" value="UCP020479_CheW"/>
    <property type="match status" value="1"/>
</dbReference>
<feature type="compositionally biased region" description="Polar residues" evidence="1">
    <location>
        <begin position="26"/>
        <end position="38"/>
    </location>
</feature>
<dbReference type="InterPro" id="IPR036061">
    <property type="entry name" value="CheW-like_dom_sf"/>
</dbReference>
<reference evidence="3 4" key="1">
    <citation type="submission" date="2019-03" db="EMBL/GenBank/DDBJ databases">
        <title>Genomic Encyclopedia of Type Strains, Phase IV (KMG-IV): sequencing the most valuable type-strain genomes for metagenomic binning, comparative biology and taxonomic classification.</title>
        <authorList>
            <person name="Goeker M."/>
        </authorList>
    </citation>
    <scope>NUCLEOTIDE SEQUENCE [LARGE SCALE GENOMIC DNA]</scope>
    <source>
        <strain evidence="3 4">DSM 18577</strain>
    </source>
</reference>
<keyword evidence="4" id="KW-1185">Reference proteome</keyword>
<evidence type="ECO:0000259" key="2">
    <source>
        <dbReference type="PROSITE" id="PS50851"/>
    </source>
</evidence>
<dbReference type="PROSITE" id="PS50851">
    <property type="entry name" value="CHEW"/>
    <property type="match status" value="1"/>
</dbReference>
<dbReference type="GO" id="GO:0006935">
    <property type="term" value="P:chemotaxis"/>
    <property type="evidence" value="ECO:0007669"/>
    <property type="project" value="InterPro"/>
</dbReference>
<dbReference type="InterPro" id="IPR014506">
    <property type="entry name" value="UCP020479_CheW"/>
</dbReference>